<keyword evidence="1" id="KW-0175">Coiled coil</keyword>
<protein>
    <submittedName>
        <fullName evidence="3">Uncharacterized protein</fullName>
    </submittedName>
</protein>
<feature type="coiled-coil region" evidence="1">
    <location>
        <begin position="197"/>
        <end position="224"/>
    </location>
</feature>
<dbReference type="Proteomes" id="UP000008281">
    <property type="component" value="Unassembled WGS sequence"/>
</dbReference>
<dbReference type="AlphaFoldDB" id="E3M1H4"/>
<evidence type="ECO:0000313" key="3">
    <source>
        <dbReference type="EMBL" id="EFO88962.1"/>
    </source>
</evidence>
<reference evidence="3" key="1">
    <citation type="submission" date="2007-07" db="EMBL/GenBank/DDBJ databases">
        <title>PCAP assembly of the Caenorhabditis remanei genome.</title>
        <authorList>
            <consortium name="The Caenorhabditis remanei Sequencing Consortium"/>
            <person name="Wilson R.K."/>
        </authorList>
    </citation>
    <scope>NUCLEOTIDE SEQUENCE [LARGE SCALE GENOMIC DNA]</scope>
    <source>
        <strain evidence="3">PB4641</strain>
    </source>
</reference>
<name>E3M1H4_CAERE</name>
<organism evidence="4">
    <name type="scientific">Caenorhabditis remanei</name>
    <name type="common">Caenorhabditis vulgaris</name>
    <dbReference type="NCBI Taxonomy" id="31234"/>
    <lineage>
        <taxon>Eukaryota</taxon>
        <taxon>Metazoa</taxon>
        <taxon>Ecdysozoa</taxon>
        <taxon>Nematoda</taxon>
        <taxon>Chromadorea</taxon>
        <taxon>Rhabditida</taxon>
        <taxon>Rhabditina</taxon>
        <taxon>Rhabditomorpha</taxon>
        <taxon>Rhabditoidea</taxon>
        <taxon>Rhabditidae</taxon>
        <taxon>Peloderinae</taxon>
        <taxon>Caenorhabditis</taxon>
    </lineage>
</organism>
<gene>
    <name evidence="3" type="ORF">CRE_06548</name>
</gene>
<feature type="compositionally biased region" description="Polar residues" evidence="2">
    <location>
        <begin position="9"/>
        <end position="22"/>
    </location>
</feature>
<proteinExistence type="predicted"/>
<dbReference type="EMBL" id="DS268421">
    <property type="protein sequence ID" value="EFO88962.1"/>
    <property type="molecule type" value="Genomic_DNA"/>
</dbReference>
<feature type="region of interest" description="Disordered" evidence="2">
    <location>
        <begin position="1"/>
        <end position="27"/>
    </location>
</feature>
<evidence type="ECO:0000256" key="1">
    <source>
        <dbReference type="SAM" id="Coils"/>
    </source>
</evidence>
<dbReference type="HOGENOM" id="CLU_1220694_0_0_1"/>
<evidence type="ECO:0000256" key="2">
    <source>
        <dbReference type="SAM" id="MobiDB-lite"/>
    </source>
</evidence>
<keyword evidence="4" id="KW-1185">Reference proteome</keyword>
<sequence>MNGKRVRDQSNGIPSYSSASRISNDDDDIRVVYDSNEKDQVIAGLKEQLEQKDARIRQVEMERHARIRQVEMERDAEIGVLMNAFEITKGKIQAKDVQIQKLEKERETEVGDLMKVIDALKEEVTSKNMQIASQTVLKSEMYEIIKSKEAVETENLELKDREAESLKAFENMAIKCKAFENISSELDRHLFQRNAQVLELEKKLVDAEKTIESQKNEIEELYNIFEP</sequence>
<accession>E3M1H4</accession>
<evidence type="ECO:0000313" key="4">
    <source>
        <dbReference type="Proteomes" id="UP000008281"/>
    </source>
</evidence>